<evidence type="ECO:0000313" key="2">
    <source>
        <dbReference type="Proteomes" id="UP001418222"/>
    </source>
</evidence>
<comment type="caution">
    <text evidence="1">The sequence shown here is derived from an EMBL/GenBank/DDBJ whole genome shotgun (WGS) entry which is preliminary data.</text>
</comment>
<gene>
    <name evidence="1" type="ORF">KSP39_PZI005930</name>
</gene>
<proteinExistence type="predicted"/>
<dbReference type="PANTHER" id="PTHR34808:SF2">
    <property type="entry name" value="EXPRESSED PROTEIN"/>
    <property type="match status" value="1"/>
</dbReference>
<evidence type="ECO:0000313" key="1">
    <source>
        <dbReference type="EMBL" id="KAK8949642.1"/>
    </source>
</evidence>
<dbReference type="PANTHER" id="PTHR34808">
    <property type="entry name" value="EXPRESSED PROTEIN"/>
    <property type="match status" value="1"/>
</dbReference>
<name>A0AAP0BU26_9ASPA</name>
<dbReference type="AlphaFoldDB" id="A0AAP0BU26"/>
<reference evidence="1 2" key="1">
    <citation type="journal article" date="2022" name="Nat. Plants">
        <title>Genomes of leafy and leafless Platanthera orchids illuminate the evolution of mycoheterotrophy.</title>
        <authorList>
            <person name="Li M.H."/>
            <person name="Liu K.W."/>
            <person name="Li Z."/>
            <person name="Lu H.C."/>
            <person name="Ye Q.L."/>
            <person name="Zhang D."/>
            <person name="Wang J.Y."/>
            <person name="Li Y.F."/>
            <person name="Zhong Z.M."/>
            <person name="Liu X."/>
            <person name="Yu X."/>
            <person name="Liu D.K."/>
            <person name="Tu X.D."/>
            <person name="Liu B."/>
            <person name="Hao Y."/>
            <person name="Liao X.Y."/>
            <person name="Jiang Y.T."/>
            <person name="Sun W.H."/>
            <person name="Chen J."/>
            <person name="Chen Y.Q."/>
            <person name="Ai Y."/>
            <person name="Zhai J.W."/>
            <person name="Wu S.S."/>
            <person name="Zhou Z."/>
            <person name="Hsiao Y.Y."/>
            <person name="Wu W.L."/>
            <person name="Chen Y.Y."/>
            <person name="Lin Y.F."/>
            <person name="Hsu J.L."/>
            <person name="Li C.Y."/>
            <person name="Wang Z.W."/>
            <person name="Zhao X."/>
            <person name="Zhong W.Y."/>
            <person name="Ma X.K."/>
            <person name="Ma L."/>
            <person name="Huang J."/>
            <person name="Chen G.Z."/>
            <person name="Huang M.Z."/>
            <person name="Huang L."/>
            <person name="Peng D.H."/>
            <person name="Luo Y.B."/>
            <person name="Zou S.Q."/>
            <person name="Chen S.P."/>
            <person name="Lan S."/>
            <person name="Tsai W.C."/>
            <person name="Van de Peer Y."/>
            <person name="Liu Z.J."/>
        </authorList>
    </citation>
    <scope>NUCLEOTIDE SEQUENCE [LARGE SCALE GENOMIC DNA]</scope>
    <source>
        <strain evidence="1">Lor287</strain>
    </source>
</reference>
<protein>
    <submittedName>
        <fullName evidence="1">Uncharacterized protein</fullName>
    </submittedName>
</protein>
<keyword evidence="2" id="KW-1185">Reference proteome</keyword>
<accession>A0AAP0BU26</accession>
<dbReference type="EMBL" id="JBBWWQ010000004">
    <property type="protein sequence ID" value="KAK8949642.1"/>
    <property type="molecule type" value="Genomic_DNA"/>
</dbReference>
<dbReference type="Proteomes" id="UP001418222">
    <property type="component" value="Unassembled WGS sequence"/>
</dbReference>
<sequence>MMIDRMSSIEKEPRTLSIDQIRNAREEALYVMKTKTVEEALSLFTQLMPVKRSVRYLIPSGNCPYSRSDDHGRPGKTTSGLCLGERIWAMKSESNWAGTADVMTLIHRKPNPNHSTQARE</sequence>
<organism evidence="1 2">
    <name type="scientific">Platanthera zijinensis</name>
    <dbReference type="NCBI Taxonomy" id="2320716"/>
    <lineage>
        <taxon>Eukaryota</taxon>
        <taxon>Viridiplantae</taxon>
        <taxon>Streptophyta</taxon>
        <taxon>Embryophyta</taxon>
        <taxon>Tracheophyta</taxon>
        <taxon>Spermatophyta</taxon>
        <taxon>Magnoliopsida</taxon>
        <taxon>Liliopsida</taxon>
        <taxon>Asparagales</taxon>
        <taxon>Orchidaceae</taxon>
        <taxon>Orchidoideae</taxon>
        <taxon>Orchideae</taxon>
        <taxon>Orchidinae</taxon>
        <taxon>Platanthera</taxon>
    </lineage>
</organism>